<evidence type="ECO:0000256" key="2">
    <source>
        <dbReference type="ARBA" id="ARBA00022475"/>
    </source>
</evidence>
<dbReference type="InterPro" id="IPR010656">
    <property type="entry name" value="DctM"/>
</dbReference>
<protein>
    <submittedName>
        <fullName evidence="10">TRAP transporter large permease subunit</fullName>
    </submittedName>
</protein>
<dbReference type="Proteomes" id="UP000294823">
    <property type="component" value="Unassembled WGS sequence"/>
</dbReference>
<dbReference type="Pfam" id="PF06808">
    <property type="entry name" value="DctM"/>
    <property type="match status" value="1"/>
</dbReference>
<dbReference type="PANTHER" id="PTHR33362:SF7">
    <property type="entry name" value="SLL1103 PROTEIN"/>
    <property type="match status" value="1"/>
</dbReference>
<dbReference type="InterPro" id="IPR004681">
    <property type="entry name" value="TRAP_DctM"/>
</dbReference>
<comment type="function">
    <text evidence="7">Part of the tripartite ATP-independent periplasmic (TRAP) transport system.</text>
</comment>
<keyword evidence="3 7" id="KW-0997">Cell inner membrane</keyword>
<evidence type="ECO:0000256" key="3">
    <source>
        <dbReference type="ARBA" id="ARBA00022519"/>
    </source>
</evidence>
<evidence type="ECO:0000313" key="11">
    <source>
        <dbReference type="Proteomes" id="UP000294823"/>
    </source>
</evidence>
<keyword evidence="7" id="KW-0813">Transport</keyword>
<gene>
    <name evidence="10" type="ORF">E0702_17080</name>
</gene>
<dbReference type="PANTHER" id="PTHR33362">
    <property type="entry name" value="SIALIC ACID TRAP TRANSPORTER PERMEASE PROTEIN SIAT-RELATED"/>
    <property type="match status" value="1"/>
</dbReference>
<evidence type="ECO:0000256" key="5">
    <source>
        <dbReference type="ARBA" id="ARBA00022989"/>
    </source>
</evidence>
<feature type="transmembrane region" description="Helical" evidence="8">
    <location>
        <begin position="67"/>
        <end position="89"/>
    </location>
</feature>
<evidence type="ECO:0000256" key="7">
    <source>
        <dbReference type="RuleBase" id="RU369079"/>
    </source>
</evidence>
<keyword evidence="5 8" id="KW-1133">Transmembrane helix</keyword>
<sequence length="93" mass="10086">GFVLDFLEIIYIVIPIVGPVIYGGTMDPKWVTIMIAVNLQTSFLTPPFGFALFYLRGVAPPSVTTGHIYRGVLPFVLIQVAALGMLFAFPGVV</sequence>
<keyword evidence="6 8" id="KW-0472">Membrane</keyword>
<evidence type="ECO:0000256" key="6">
    <source>
        <dbReference type="ARBA" id="ARBA00023136"/>
    </source>
</evidence>
<comment type="caution">
    <text evidence="10">The sequence shown here is derived from an EMBL/GenBank/DDBJ whole genome shotgun (WGS) entry which is preliminary data.</text>
</comment>
<organism evidence="10 11">
    <name type="scientific">Halomonas marinisediminis</name>
    <dbReference type="NCBI Taxonomy" id="2546095"/>
    <lineage>
        <taxon>Bacteria</taxon>
        <taxon>Pseudomonadati</taxon>
        <taxon>Pseudomonadota</taxon>
        <taxon>Gammaproteobacteria</taxon>
        <taxon>Oceanospirillales</taxon>
        <taxon>Halomonadaceae</taxon>
        <taxon>Halomonas</taxon>
    </lineage>
</organism>
<keyword evidence="4 8" id="KW-0812">Transmembrane</keyword>
<feature type="non-terminal residue" evidence="10">
    <location>
        <position position="93"/>
    </location>
</feature>
<evidence type="ECO:0000256" key="8">
    <source>
        <dbReference type="SAM" id="Phobius"/>
    </source>
</evidence>
<feature type="domain" description="TRAP C4-dicarboxylate transport system permease DctM subunit" evidence="9">
    <location>
        <begin position="1"/>
        <end position="91"/>
    </location>
</feature>
<feature type="transmembrane region" description="Helical" evidence="8">
    <location>
        <begin position="30"/>
        <end position="55"/>
    </location>
</feature>
<reference evidence="10 11" key="1">
    <citation type="submission" date="2019-03" db="EMBL/GenBank/DDBJ databases">
        <title>Halomonas marinisediminis sp. nov., a moderately halophilic bacterium isolated from the Bohai Gulf.</title>
        <authorList>
            <person name="Ji X."/>
        </authorList>
    </citation>
    <scope>NUCLEOTIDE SEQUENCE [LARGE SCALE GENOMIC DNA]</scope>
    <source>
        <strain evidence="10 11">204</strain>
    </source>
</reference>
<evidence type="ECO:0000256" key="4">
    <source>
        <dbReference type="ARBA" id="ARBA00022692"/>
    </source>
</evidence>
<feature type="transmembrane region" description="Helical" evidence="8">
    <location>
        <begin position="6"/>
        <end position="23"/>
    </location>
</feature>
<accession>A0ABY2D5G2</accession>
<evidence type="ECO:0000313" key="10">
    <source>
        <dbReference type="EMBL" id="TDA86326.1"/>
    </source>
</evidence>
<keyword evidence="2" id="KW-1003">Cell membrane</keyword>
<feature type="non-terminal residue" evidence="10">
    <location>
        <position position="1"/>
    </location>
</feature>
<evidence type="ECO:0000259" key="9">
    <source>
        <dbReference type="Pfam" id="PF06808"/>
    </source>
</evidence>
<proteinExistence type="predicted"/>
<name>A0ABY2D5G2_9GAMM</name>
<keyword evidence="11" id="KW-1185">Reference proteome</keyword>
<dbReference type="RefSeq" id="WP_132045734.1">
    <property type="nucleotide sequence ID" value="NZ_SLTR01000380.1"/>
</dbReference>
<comment type="subcellular location">
    <subcellularLocation>
        <location evidence="1 7">Cell inner membrane</location>
        <topology evidence="1 7">Multi-pass membrane protein</topology>
    </subcellularLocation>
</comment>
<dbReference type="EMBL" id="SLTR01000380">
    <property type="protein sequence ID" value="TDA86326.1"/>
    <property type="molecule type" value="Genomic_DNA"/>
</dbReference>
<evidence type="ECO:0000256" key="1">
    <source>
        <dbReference type="ARBA" id="ARBA00004429"/>
    </source>
</evidence>